<dbReference type="EMBL" id="QGNZ01000004">
    <property type="protein sequence ID" value="PWS26426.1"/>
    <property type="molecule type" value="Genomic_DNA"/>
</dbReference>
<dbReference type="GO" id="GO:0008168">
    <property type="term" value="F:methyltransferase activity"/>
    <property type="evidence" value="ECO:0007669"/>
    <property type="project" value="UniProtKB-KW"/>
</dbReference>
<dbReference type="Gene3D" id="2.20.130.10">
    <property type="entry name" value="CAC2371-like domains"/>
    <property type="match status" value="1"/>
</dbReference>
<dbReference type="InterPro" id="IPR029063">
    <property type="entry name" value="SAM-dependent_MTases_sf"/>
</dbReference>
<dbReference type="PANTHER" id="PTHR43861">
    <property type="entry name" value="TRANS-ACONITATE 2-METHYLTRANSFERASE-RELATED"/>
    <property type="match status" value="1"/>
</dbReference>
<sequence>MPDVFNIYSSYYDLLYKDKDYEQEVDYILDLINRYQDHTTNIIEFGSGTGKHASILASKGFDVVGIEPSEEMIKIANAKSKSNLSFVQSSIESYNGLKHFDVAISLFHVMSYLTTNEDLKKAFANVNNSLKTGGIFIFDIWYSPAVLTQLPEKRTKSIENEVIKVLRHATPEIHWNSNVIDVNYHIEVLDKMTNTSTYFDEIHKMRHFSIPEIKLLADVSGFKVVANHEFLTAKQPGADTWGVCFVLQKI</sequence>
<evidence type="ECO:0000313" key="4">
    <source>
        <dbReference type="Proteomes" id="UP000245379"/>
    </source>
</evidence>
<name>A0A317EMC4_9SPHI</name>
<evidence type="ECO:0000256" key="1">
    <source>
        <dbReference type="ARBA" id="ARBA00022679"/>
    </source>
</evidence>
<evidence type="ECO:0000259" key="2">
    <source>
        <dbReference type="Pfam" id="PF13649"/>
    </source>
</evidence>
<dbReference type="Gene3D" id="3.40.50.150">
    <property type="entry name" value="Vaccinia Virus protein VP39"/>
    <property type="match status" value="1"/>
</dbReference>
<dbReference type="SUPFAM" id="SSF53335">
    <property type="entry name" value="S-adenosyl-L-methionine-dependent methyltransferases"/>
    <property type="match status" value="1"/>
</dbReference>
<dbReference type="Pfam" id="PF13649">
    <property type="entry name" value="Methyltransf_25"/>
    <property type="match status" value="1"/>
</dbReference>
<dbReference type="CDD" id="cd02440">
    <property type="entry name" value="AdoMet_MTases"/>
    <property type="match status" value="1"/>
</dbReference>
<reference evidence="3 4" key="1">
    <citation type="submission" date="2018-05" db="EMBL/GenBank/DDBJ databases">
        <title>Pedobacter paludis sp. nov., isolated from wetland soil.</title>
        <authorList>
            <person name="Zhang Y."/>
            <person name="Wang G."/>
        </authorList>
    </citation>
    <scope>NUCLEOTIDE SEQUENCE [LARGE SCALE GENOMIC DNA]</scope>
    <source>
        <strain evidence="3 4">KCTC22721</strain>
    </source>
</reference>
<organism evidence="3 4">
    <name type="scientific">Pedobacter yonginense</name>
    <dbReference type="NCBI Taxonomy" id="651869"/>
    <lineage>
        <taxon>Bacteria</taxon>
        <taxon>Pseudomonadati</taxon>
        <taxon>Bacteroidota</taxon>
        <taxon>Sphingobacteriia</taxon>
        <taxon>Sphingobacteriales</taxon>
        <taxon>Sphingobacteriaceae</taxon>
        <taxon>Pedobacter</taxon>
    </lineage>
</organism>
<keyword evidence="1 3" id="KW-0808">Transferase</keyword>
<comment type="caution">
    <text evidence="3">The sequence shown here is derived from an EMBL/GenBank/DDBJ whole genome shotgun (WGS) entry which is preliminary data.</text>
</comment>
<dbReference type="Proteomes" id="UP000245379">
    <property type="component" value="Unassembled WGS sequence"/>
</dbReference>
<protein>
    <submittedName>
        <fullName evidence="3">SAM-dependent methyltransferase</fullName>
    </submittedName>
</protein>
<accession>A0A317EMC4</accession>
<keyword evidence="4" id="KW-1185">Reference proteome</keyword>
<gene>
    <name evidence="3" type="ORF">DHW03_16735</name>
</gene>
<dbReference type="AlphaFoldDB" id="A0A317EMC4"/>
<dbReference type="RefSeq" id="WP_109926992.1">
    <property type="nucleotide sequence ID" value="NZ_QGNZ01000004.1"/>
</dbReference>
<proteinExistence type="predicted"/>
<dbReference type="InterPro" id="IPR041698">
    <property type="entry name" value="Methyltransf_25"/>
</dbReference>
<dbReference type="OrthoDB" id="9789123at2"/>
<evidence type="ECO:0000313" key="3">
    <source>
        <dbReference type="EMBL" id="PWS26426.1"/>
    </source>
</evidence>
<dbReference type="GO" id="GO:0032259">
    <property type="term" value="P:methylation"/>
    <property type="evidence" value="ECO:0007669"/>
    <property type="project" value="UniProtKB-KW"/>
</dbReference>
<feature type="domain" description="Methyltransferase" evidence="2">
    <location>
        <begin position="42"/>
        <end position="134"/>
    </location>
</feature>
<keyword evidence="3" id="KW-0489">Methyltransferase</keyword>